<proteinExistence type="predicted"/>
<dbReference type="Proteomes" id="UP000001627">
    <property type="component" value="Chromosome"/>
</dbReference>
<keyword evidence="1" id="KW-1133">Transmembrane helix</keyword>
<evidence type="ECO:0000256" key="1">
    <source>
        <dbReference type="SAM" id="Phobius"/>
    </source>
</evidence>
<keyword evidence="1" id="KW-0472">Membrane</keyword>
<dbReference type="AlphaFoldDB" id="C6V3P0"/>
<protein>
    <submittedName>
        <fullName evidence="2">Uncharacterized protein</fullName>
    </submittedName>
</protein>
<reference evidence="2 3" key="1">
    <citation type="journal article" date="2009" name="Nucleic Acids Res.">
        <title>Analysis of complete genome sequence of Neorickettsia risticii: causative agent of Potomac horse fever.</title>
        <authorList>
            <person name="Lin M."/>
            <person name="Zhang C."/>
            <person name="Gibson K."/>
            <person name="Rikihisa Y."/>
        </authorList>
    </citation>
    <scope>NUCLEOTIDE SEQUENCE [LARGE SCALE GENOMIC DNA]</scope>
    <source>
        <strain evidence="2 3">Illinois</strain>
    </source>
</reference>
<name>C6V3P0_NEORI</name>
<dbReference type="EMBL" id="CP001431">
    <property type="protein sequence ID" value="ACT69007.1"/>
    <property type="molecule type" value="Genomic_DNA"/>
</dbReference>
<organism evidence="2 3">
    <name type="scientific">Neorickettsia risticii (strain Illinois)</name>
    <dbReference type="NCBI Taxonomy" id="434131"/>
    <lineage>
        <taxon>Bacteria</taxon>
        <taxon>Pseudomonadati</taxon>
        <taxon>Pseudomonadota</taxon>
        <taxon>Alphaproteobacteria</taxon>
        <taxon>Rickettsiales</taxon>
        <taxon>Anaplasmataceae</taxon>
        <taxon>Neorickettsia</taxon>
    </lineage>
</organism>
<gene>
    <name evidence="2" type="ordered locus">NRI_0008</name>
</gene>
<keyword evidence="3" id="KW-1185">Reference proteome</keyword>
<dbReference type="HOGENOM" id="CLU_2524128_0_0_5"/>
<keyword evidence="1" id="KW-0812">Transmembrane</keyword>
<accession>C6V3P0</accession>
<dbReference type="OrthoDB" id="7165700at2"/>
<sequence>MDSEMNISGLIALLLKKKSLWIIFISVLLVVFLEVLHITIGIDITGDKLPDLHILRTPSYLGIDLDGDKKPDYVLGDMLEPRKG</sequence>
<dbReference type="KEGG" id="nri:NRI_0008"/>
<evidence type="ECO:0000313" key="2">
    <source>
        <dbReference type="EMBL" id="ACT69007.1"/>
    </source>
</evidence>
<evidence type="ECO:0000313" key="3">
    <source>
        <dbReference type="Proteomes" id="UP000001627"/>
    </source>
</evidence>
<feature type="transmembrane region" description="Helical" evidence="1">
    <location>
        <begin position="20"/>
        <end position="42"/>
    </location>
</feature>